<reference evidence="7" key="2">
    <citation type="submission" date="2025-08" db="UniProtKB">
        <authorList>
            <consortium name="Ensembl"/>
        </authorList>
    </citation>
    <scope>IDENTIFICATION</scope>
</reference>
<comment type="similarity">
    <text evidence="2 6">Belongs to the IL-10 family.</text>
</comment>
<evidence type="ECO:0000256" key="6">
    <source>
        <dbReference type="RuleBase" id="RU368043"/>
    </source>
</evidence>
<dbReference type="Gene3D" id="1.20.1250.10">
    <property type="match status" value="1"/>
</dbReference>
<protein>
    <recommendedName>
        <fullName evidence="6">Interleukin family protein</fullName>
    </recommendedName>
</protein>
<comment type="subcellular location">
    <subcellularLocation>
        <location evidence="1 6">Secreted</location>
    </subcellularLocation>
</comment>
<dbReference type="GO" id="GO:0045944">
    <property type="term" value="P:positive regulation of transcription by RNA polymerase II"/>
    <property type="evidence" value="ECO:0007669"/>
    <property type="project" value="Ensembl"/>
</dbReference>
<dbReference type="GeneTree" id="ENSGT00950000183124"/>
<evidence type="ECO:0000256" key="5">
    <source>
        <dbReference type="ARBA" id="ARBA00022729"/>
    </source>
</evidence>
<dbReference type="InterPro" id="IPR020423">
    <property type="entry name" value="IL-10_CS"/>
</dbReference>
<dbReference type="Proteomes" id="UP000008225">
    <property type="component" value="Chromosome 9"/>
</dbReference>
<dbReference type="InterPro" id="IPR020443">
    <property type="entry name" value="IL-10/19/20/24/26"/>
</dbReference>
<evidence type="ECO:0000256" key="2">
    <source>
        <dbReference type="ARBA" id="ARBA00008813"/>
    </source>
</evidence>
<dbReference type="AlphaFoldDB" id="F7B070"/>
<evidence type="ECO:0000313" key="7">
    <source>
        <dbReference type="Ensembl" id="ENSCJAP00000013366.3"/>
    </source>
</evidence>
<keyword evidence="8" id="KW-1185">Reference proteome</keyword>
<dbReference type="Ensembl" id="ENSCJAT00000014082.4">
    <property type="protein sequence ID" value="ENSCJAP00000013366.3"/>
    <property type="gene ID" value="ENSCJAG00000007192.4"/>
</dbReference>
<evidence type="ECO:0000256" key="1">
    <source>
        <dbReference type="ARBA" id="ARBA00004613"/>
    </source>
</evidence>
<dbReference type="GO" id="GO:0001819">
    <property type="term" value="P:positive regulation of cytokine production"/>
    <property type="evidence" value="ECO:0007669"/>
    <property type="project" value="Ensembl"/>
</dbReference>
<proteinExistence type="inferred from homology"/>
<dbReference type="InterPro" id="IPR009079">
    <property type="entry name" value="4_helix_cytokine-like_core"/>
</dbReference>
<dbReference type="OrthoDB" id="9289879at2759"/>
<dbReference type="KEGG" id="cjc:100389685"/>
<evidence type="ECO:0000313" key="8">
    <source>
        <dbReference type="Proteomes" id="UP000008225"/>
    </source>
</evidence>
<dbReference type="STRING" id="9483.ENSCJAP00000013366"/>
<dbReference type="GO" id="GO:0032874">
    <property type="term" value="P:positive regulation of stress-activated MAPK cascade"/>
    <property type="evidence" value="ECO:0007669"/>
    <property type="project" value="Ensembl"/>
</dbReference>
<dbReference type="Pfam" id="PF00726">
    <property type="entry name" value="IL10"/>
    <property type="match status" value="1"/>
</dbReference>
<name>F7B070_CALJA</name>
<dbReference type="GO" id="GO:0070374">
    <property type="term" value="P:positive regulation of ERK1 and ERK2 cascade"/>
    <property type="evidence" value="ECO:0007669"/>
    <property type="project" value="Ensembl"/>
</dbReference>
<sequence>MLVNCILRCGLLLVTLSLAIARHRQSSFSKSCYPRGTLSQAVDALHTKAAWLKATIPEDRIKNIRLLKKNTEKQFMKNCQFQEQLLSFFMEDVFGQLQLQGCKKIQFVEDFHSLRQRLSHCISCASSAREMKSITRIKRIYYGIGEKGIYKAISELDILLSWIKKFLESQHARISWCARGTYQITANKIHKVPNCLE</sequence>
<reference evidence="7" key="1">
    <citation type="submission" date="2009-03" db="EMBL/GenBank/DDBJ databases">
        <authorList>
            <person name="Warren W."/>
            <person name="Ye L."/>
            <person name="Minx P."/>
            <person name="Worley K."/>
            <person name="Gibbs R."/>
            <person name="Wilson R.K."/>
        </authorList>
    </citation>
    <scope>NUCLEOTIDE SEQUENCE [LARGE SCALE GENOMIC DNA]</scope>
</reference>
<dbReference type="GO" id="GO:0005615">
    <property type="term" value="C:extracellular space"/>
    <property type="evidence" value="ECO:0007669"/>
    <property type="project" value="UniProtKB-UniRule"/>
</dbReference>
<accession>F7B070</accession>
<dbReference type="GO" id="GO:0046427">
    <property type="term" value="P:positive regulation of receptor signaling pathway via JAK-STAT"/>
    <property type="evidence" value="ECO:0007669"/>
    <property type="project" value="Ensembl"/>
</dbReference>
<dbReference type="RefSeq" id="XP_009002420.3">
    <property type="nucleotide sequence ID" value="XM_009004172.4"/>
</dbReference>
<dbReference type="SMART" id="SM00188">
    <property type="entry name" value="IL10"/>
    <property type="match status" value="1"/>
</dbReference>
<dbReference type="GO" id="GO:0005829">
    <property type="term" value="C:cytosol"/>
    <property type="evidence" value="ECO:0007669"/>
    <property type="project" value="Ensembl"/>
</dbReference>
<dbReference type="FunCoup" id="F7B070">
    <property type="interactions" value="328"/>
</dbReference>
<dbReference type="PANTHER" id="PTHR48482:SF1">
    <property type="entry name" value="INTERLEUKIN-26"/>
    <property type="match status" value="1"/>
</dbReference>
<keyword evidence="5 6" id="KW-0732">Signal</keyword>
<evidence type="ECO:0000256" key="3">
    <source>
        <dbReference type="ARBA" id="ARBA00022514"/>
    </source>
</evidence>
<dbReference type="Bgee" id="ENSCJAG00000007192">
    <property type="expression patterns" value="Expressed in heart"/>
</dbReference>
<dbReference type="OMA" id="CKEIHFV"/>
<dbReference type="SUPFAM" id="SSF47266">
    <property type="entry name" value="4-helical cytokines"/>
    <property type="match status" value="1"/>
</dbReference>
<comment type="function">
    <text evidence="6">Immune regulatory cytokine.</text>
</comment>
<feature type="signal peptide" evidence="6">
    <location>
        <begin position="1"/>
        <end position="21"/>
    </location>
</feature>
<dbReference type="GeneID" id="100389685"/>
<organism evidence="7 8">
    <name type="scientific">Callithrix jacchus</name>
    <name type="common">White-tufted-ear marmoset</name>
    <name type="synonym">Simia Jacchus</name>
    <dbReference type="NCBI Taxonomy" id="9483"/>
    <lineage>
        <taxon>Eukaryota</taxon>
        <taxon>Metazoa</taxon>
        <taxon>Chordata</taxon>
        <taxon>Craniata</taxon>
        <taxon>Vertebrata</taxon>
        <taxon>Euteleostomi</taxon>
        <taxon>Mammalia</taxon>
        <taxon>Eutheria</taxon>
        <taxon>Euarchontoglires</taxon>
        <taxon>Primates</taxon>
        <taxon>Haplorrhini</taxon>
        <taxon>Platyrrhini</taxon>
        <taxon>Cebidae</taxon>
        <taxon>Callitrichinae</taxon>
        <taxon>Callithrix</taxon>
        <taxon>Callithrix</taxon>
    </lineage>
</organism>
<dbReference type="GO" id="GO:0051897">
    <property type="term" value="P:positive regulation of phosphatidylinositol 3-kinase/protein kinase B signal transduction"/>
    <property type="evidence" value="ECO:0007669"/>
    <property type="project" value="Ensembl"/>
</dbReference>
<dbReference type="GO" id="GO:0050680">
    <property type="term" value="P:negative regulation of epithelial cell proliferation"/>
    <property type="evidence" value="ECO:0007669"/>
    <property type="project" value="Ensembl"/>
</dbReference>
<dbReference type="InParanoid" id="F7B070"/>
<dbReference type="GO" id="GO:0005125">
    <property type="term" value="F:cytokine activity"/>
    <property type="evidence" value="ECO:0007669"/>
    <property type="project" value="UniProtKB-UniRule"/>
</dbReference>
<dbReference type="HOGENOM" id="CLU_1598376_0_0_1"/>
<dbReference type="eggNOG" id="ENOG502S3YD">
    <property type="taxonomic scope" value="Eukaryota"/>
</dbReference>
<reference evidence="7" key="3">
    <citation type="submission" date="2025-09" db="UniProtKB">
        <authorList>
            <consortium name="Ensembl"/>
        </authorList>
    </citation>
    <scope>IDENTIFICATION</scope>
</reference>
<dbReference type="CTD" id="55801"/>
<keyword evidence="3 6" id="KW-0202">Cytokine</keyword>
<evidence type="ECO:0000256" key="4">
    <source>
        <dbReference type="ARBA" id="ARBA00022525"/>
    </source>
</evidence>
<feature type="chain" id="PRO_5031610280" description="Interleukin family protein" evidence="6">
    <location>
        <begin position="22"/>
        <end position="197"/>
    </location>
</feature>
<dbReference type="PROSITE" id="PS00520">
    <property type="entry name" value="INTERLEUKIN_10"/>
    <property type="match status" value="1"/>
</dbReference>
<gene>
    <name evidence="7" type="primary">IL26</name>
</gene>
<dbReference type="SMR" id="F7B070"/>
<keyword evidence="4 6" id="KW-0964">Secreted</keyword>
<dbReference type="PANTHER" id="PTHR48482">
    <property type="entry name" value="INTERLEUKIN-19-RELATED"/>
    <property type="match status" value="1"/>
</dbReference>